<dbReference type="GO" id="GO:0003676">
    <property type="term" value="F:nucleic acid binding"/>
    <property type="evidence" value="ECO:0007669"/>
    <property type="project" value="InterPro"/>
</dbReference>
<dbReference type="SMART" id="SM00507">
    <property type="entry name" value="HNHc"/>
    <property type="match status" value="1"/>
</dbReference>
<sequence length="90" mass="10171">MAPPGMSGYRWRQLVASLRTPDAVCWICGHSIDIELKFPAPGSFTVHHRVPRSKGGDLLDRANAVPAHLRCNSSLGNRPLVRRRRTSRRW</sequence>
<dbReference type="InterPro" id="IPR002711">
    <property type="entry name" value="HNH"/>
</dbReference>
<dbReference type="InterPro" id="IPR003615">
    <property type="entry name" value="HNH_nuc"/>
</dbReference>
<organism evidence="2 3">
    <name type="scientific">Saccharopolyspora shandongensis</name>
    <dbReference type="NCBI Taxonomy" id="418495"/>
    <lineage>
        <taxon>Bacteria</taxon>
        <taxon>Bacillati</taxon>
        <taxon>Actinomycetota</taxon>
        <taxon>Actinomycetes</taxon>
        <taxon>Pseudonocardiales</taxon>
        <taxon>Pseudonocardiaceae</taxon>
        <taxon>Saccharopolyspora</taxon>
    </lineage>
</organism>
<name>A0A1H3TYL9_9PSEU</name>
<dbReference type="Proteomes" id="UP000199529">
    <property type="component" value="Unassembled WGS sequence"/>
</dbReference>
<keyword evidence="2" id="KW-0378">Hydrolase</keyword>
<dbReference type="EMBL" id="FNOK01000097">
    <property type="protein sequence ID" value="SDZ55290.1"/>
    <property type="molecule type" value="Genomic_DNA"/>
</dbReference>
<dbReference type="GO" id="GO:0008270">
    <property type="term" value="F:zinc ion binding"/>
    <property type="evidence" value="ECO:0007669"/>
    <property type="project" value="InterPro"/>
</dbReference>
<gene>
    <name evidence="2" type="ORF">SAMN05216215_109716</name>
</gene>
<feature type="domain" description="HNH nuclease" evidence="1">
    <location>
        <begin position="13"/>
        <end position="73"/>
    </location>
</feature>
<protein>
    <submittedName>
        <fullName evidence="2">HNH endonuclease</fullName>
    </submittedName>
</protein>
<evidence type="ECO:0000259" key="1">
    <source>
        <dbReference type="SMART" id="SM00507"/>
    </source>
</evidence>
<dbReference type="AlphaFoldDB" id="A0A1H3TYL9"/>
<evidence type="ECO:0000313" key="2">
    <source>
        <dbReference type="EMBL" id="SDZ55290.1"/>
    </source>
</evidence>
<dbReference type="Pfam" id="PF01844">
    <property type="entry name" value="HNH"/>
    <property type="match status" value="1"/>
</dbReference>
<reference evidence="3" key="1">
    <citation type="submission" date="2016-10" db="EMBL/GenBank/DDBJ databases">
        <authorList>
            <person name="Varghese N."/>
            <person name="Submissions S."/>
        </authorList>
    </citation>
    <scope>NUCLEOTIDE SEQUENCE [LARGE SCALE GENOMIC DNA]</scope>
    <source>
        <strain evidence="3">CGMCC 4.3530</strain>
    </source>
</reference>
<keyword evidence="2" id="KW-0540">Nuclease</keyword>
<keyword evidence="3" id="KW-1185">Reference proteome</keyword>
<dbReference type="Gene3D" id="1.10.30.50">
    <property type="match status" value="1"/>
</dbReference>
<keyword evidence="2" id="KW-0255">Endonuclease</keyword>
<accession>A0A1H3TYL9</accession>
<dbReference type="GO" id="GO:0004519">
    <property type="term" value="F:endonuclease activity"/>
    <property type="evidence" value="ECO:0007669"/>
    <property type="project" value="UniProtKB-KW"/>
</dbReference>
<dbReference type="CDD" id="cd00085">
    <property type="entry name" value="HNHc"/>
    <property type="match status" value="1"/>
</dbReference>
<dbReference type="STRING" id="418495.SAMN05216215_109716"/>
<evidence type="ECO:0000313" key="3">
    <source>
        <dbReference type="Proteomes" id="UP000199529"/>
    </source>
</evidence>
<proteinExistence type="predicted"/>